<dbReference type="Pfam" id="PF00583">
    <property type="entry name" value="Acetyltransf_1"/>
    <property type="match status" value="1"/>
</dbReference>
<evidence type="ECO:0000259" key="2">
    <source>
        <dbReference type="PROSITE" id="PS51186"/>
    </source>
</evidence>
<name>A0ABR7MA33_9BACT</name>
<dbReference type="EMBL" id="MBUA01000023">
    <property type="protein sequence ID" value="MBC6491684.1"/>
    <property type="molecule type" value="Genomic_DNA"/>
</dbReference>
<proteinExistence type="predicted"/>
<dbReference type="CDD" id="cd04301">
    <property type="entry name" value="NAT_SF"/>
    <property type="match status" value="1"/>
</dbReference>
<dbReference type="InterPro" id="IPR050769">
    <property type="entry name" value="NAT_camello-type"/>
</dbReference>
<comment type="caution">
    <text evidence="3">The sequence shown here is derived from an EMBL/GenBank/DDBJ whole genome shotgun (WGS) entry which is preliminary data.</text>
</comment>
<evidence type="ECO:0000313" key="4">
    <source>
        <dbReference type="Proteomes" id="UP000765802"/>
    </source>
</evidence>
<protein>
    <submittedName>
        <fullName evidence="3">GNAT family acetyltransferase</fullName>
    </submittedName>
</protein>
<dbReference type="PANTHER" id="PTHR13947:SF37">
    <property type="entry name" value="LD18367P"/>
    <property type="match status" value="1"/>
</dbReference>
<gene>
    <name evidence="3" type="ORF">BC349_11535</name>
</gene>
<dbReference type="InterPro" id="IPR016181">
    <property type="entry name" value="Acyl_CoA_acyltransferase"/>
</dbReference>
<sequence length="160" mass="18265">MAIILPFLEKYSSGVRELILPIQQIEFGVPVTIEDQPDLLEINNFYQRGKGNFWVAIEGEQVVGTIGLIDIGHHSLALRKMFVHAAYRGKTSGIGKQLLDTALEWSRNNGIRKIYLGTVEQLVAARRFYEKNGFIEVAKNSLPDYFPRMEVDTRFYMISL</sequence>
<organism evidence="3 4">
    <name type="scientific">Flavihumibacter stibioxidans</name>
    <dbReference type="NCBI Taxonomy" id="1834163"/>
    <lineage>
        <taxon>Bacteria</taxon>
        <taxon>Pseudomonadati</taxon>
        <taxon>Bacteroidota</taxon>
        <taxon>Chitinophagia</taxon>
        <taxon>Chitinophagales</taxon>
        <taxon>Chitinophagaceae</taxon>
        <taxon>Flavihumibacter</taxon>
    </lineage>
</organism>
<feature type="domain" description="N-acetyltransferase" evidence="2">
    <location>
        <begin position="6"/>
        <end position="160"/>
    </location>
</feature>
<evidence type="ECO:0000313" key="3">
    <source>
        <dbReference type="EMBL" id="MBC6491684.1"/>
    </source>
</evidence>
<reference evidence="3 4" key="1">
    <citation type="submission" date="2016-07" db="EMBL/GenBank/DDBJ databases">
        <title>Genome analysis of Flavihumibacter stibioxidans YS-17.</title>
        <authorList>
            <person name="Shi K."/>
            <person name="Han Y."/>
            <person name="Wang G."/>
        </authorList>
    </citation>
    <scope>NUCLEOTIDE SEQUENCE [LARGE SCALE GENOMIC DNA]</scope>
    <source>
        <strain evidence="3 4">YS-17</strain>
    </source>
</reference>
<dbReference type="Proteomes" id="UP000765802">
    <property type="component" value="Unassembled WGS sequence"/>
</dbReference>
<dbReference type="Gene3D" id="3.40.630.30">
    <property type="match status" value="1"/>
</dbReference>
<keyword evidence="1" id="KW-0808">Transferase</keyword>
<dbReference type="PROSITE" id="PS51186">
    <property type="entry name" value="GNAT"/>
    <property type="match status" value="1"/>
</dbReference>
<dbReference type="RefSeq" id="WP_187257008.1">
    <property type="nucleotide sequence ID" value="NZ_JBHULF010000007.1"/>
</dbReference>
<dbReference type="PANTHER" id="PTHR13947">
    <property type="entry name" value="GNAT FAMILY N-ACETYLTRANSFERASE"/>
    <property type="match status" value="1"/>
</dbReference>
<evidence type="ECO:0000256" key="1">
    <source>
        <dbReference type="ARBA" id="ARBA00022679"/>
    </source>
</evidence>
<accession>A0ABR7MA33</accession>
<keyword evidence="4" id="KW-1185">Reference proteome</keyword>
<dbReference type="SUPFAM" id="SSF55729">
    <property type="entry name" value="Acyl-CoA N-acyltransferases (Nat)"/>
    <property type="match status" value="1"/>
</dbReference>
<dbReference type="InterPro" id="IPR000182">
    <property type="entry name" value="GNAT_dom"/>
</dbReference>